<keyword evidence="1" id="KW-0472">Membrane</keyword>
<accession>A0ABR4BYM1</accession>
<sequence length="84" mass="9163">MQEQLYPAFAIGPDVYSKTVDIFIGCLRAGSKPEFMDIELFSGSWISFVARRELAAASTRAYLGVVASLGALQLVISFLLDDTL</sequence>
<evidence type="ECO:0000256" key="1">
    <source>
        <dbReference type="SAM" id="Phobius"/>
    </source>
</evidence>
<dbReference type="EMBL" id="JAZHXI010000016">
    <property type="protein sequence ID" value="KAL2062754.1"/>
    <property type="molecule type" value="Genomic_DNA"/>
</dbReference>
<reference evidence="2 3" key="1">
    <citation type="journal article" date="2024" name="Commun. Biol.">
        <title>Comparative genomic analysis of thermophilic fungi reveals convergent evolutionary adaptations and gene losses.</title>
        <authorList>
            <person name="Steindorff A.S."/>
            <person name="Aguilar-Pontes M.V."/>
            <person name="Robinson A.J."/>
            <person name="Andreopoulos B."/>
            <person name="LaButti K."/>
            <person name="Kuo A."/>
            <person name="Mondo S."/>
            <person name="Riley R."/>
            <person name="Otillar R."/>
            <person name="Haridas S."/>
            <person name="Lipzen A."/>
            <person name="Grimwood J."/>
            <person name="Schmutz J."/>
            <person name="Clum A."/>
            <person name="Reid I.D."/>
            <person name="Moisan M.C."/>
            <person name="Butler G."/>
            <person name="Nguyen T.T.M."/>
            <person name="Dewar K."/>
            <person name="Conant G."/>
            <person name="Drula E."/>
            <person name="Henrissat B."/>
            <person name="Hansel C."/>
            <person name="Singer S."/>
            <person name="Hutchinson M.I."/>
            <person name="de Vries R.P."/>
            <person name="Natvig D.O."/>
            <person name="Powell A.J."/>
            <person name="Tsang A."/>
            <person name="Grigoriev I.V."/>
        </authorList>
    </citation>
    <scope>NUCLEOTIDE SEQUENCE [LARGE SCALE GENOMIC DNA]</scope>
    <source>
        <strain evidence="2 3">CBS 494.80</strain>
    </source>
</reference>
<protein>
    <submittedName>
        <fullName evidence="2">Uncharacterized protein</fullName>
    </submittedName>
</protein>
<feature type="transmembrane region" description="Helical" evidence="1">
    <location>
        <begin position="61"/>
        <end position="80"/>
    </location>
</feature>
<dbReference type="Proteomes" id="UP001595075">
    <property type="component" value="Unassembled WGS sequence"/>
</dbReference>
<gene>
    <name evidence="2" type="ORF">VTL71DRAFT_5826</name>
</gene>
<name>A0ABR4BYM1_9HELO</name>
<keyword evidence="1" id="KW-1133">Transmembrane helix</keyword>
<feature type="non-terminal residue" evidence="2">
    <location>
        <position position="84"/>
    </location>
</feature>
<proteinExistence type="predicted"/>
<comment type="caution">
    <text evidence="2">The sequence shown here is derived from an EMBL/GenBank/DDBJ whole genome shotgun (WGS) entry which is preliminary data.</text>
</comment>
<keyword evidence="3" id="KW-1185">Reference proteome</keyword>
<evidence type="ECO:0000313" key="3">
    <source>
        <dbReference type="Proteomes" id="UP001595075"/>
    </source>
</evidence>
<organism evidence="2 3">
    <name type="scientific">Oculimacula yallundae</name>
    <dbReference type="NCBI Taxonomy" id="86028"/>
    <lineage>
        <taxon>Eukaryota</taxon>
        <taxon>Fungi</taxon>
        <taxon>Dikarya</taxon>
        <taxon>Ascomycota</taxon>
        <taxon>Pezizomycotina</taxon>
        <taxon>Leotiomycetes</taxon>
        <taxon>Helotiales</taxon>
        <taxon>Ploettnerulaceae</taxon>
        <taxon>Oculimacula</taxon>
    </lineage>
</organism>
<evidence type="ECO:0000313" key="2">
    <source>
        <dbReference type="EMBL" id="KAL2062754.1"/>
    </source>
</evidence>
<keyword evidence="1" id="KW-0812">Transmembrane</keyword>